<name>A0A451A6E6_9GAMM</name>
<dbReference type="AlphaFoldDB" id="A0A451A6E6"/>
<sequence length="113" mass="12843">MGTGKSTLFYVFEFLKEALSGNIHTPLVKLGGNRGFREVRTRGVRGNIEIELKFRAKPKVPLVIYFLSIGRRAVSPWWNERSSSIGVKAKGNPSLSRIFPVVEELRPPMNRMR</sequence>
<organism evidence="1">
    <name type="scientific">Candidatus Kentrum sp. TC</name>
    <dbReference type="NCBI Taxonomy" id="2126339"/>
    <lineage>
        <taxon>Bacteria</taxon>
        <taxon>Pseudomonadati</taxon>
        <taxon>Pseudomonadota</taxon>
        <taxon>Gammaproteobacteria</taxon>
        <taxon>Candidatus Kentrum</taxon>
    </lineage>
</organism>
<dbReference type="EMBL" id="CAADFW010000060">
    <property type="protein sequence ID" value="VFK61600.1"/>
    <property type="molecule type" value="Genomic_DNA"/>
</dbReference>
<reference evidence="1" key="1">
    <citation type="submission" date="2019-02" db="EMBL/GenBank/DDBJ databases">
        <authorList>
            <person name="Gruber-Vodicka R. H."/>
            <person name="Seah K. B. B."/>
        </authorList>
    </citation>
    <scope>NUCLEOTIDE SEQUENCE</scope>
    <source>
        <strain evidence="1">BECK_BZ126</strain>
    </source>
</reference>
<protein>
    <submittedName>
        <fullName evidence="1">Uncharacterized protein</fullName>
    </submittedName>
</protein>
<evidence type="ECO:0000313" key="1">
    <source>
        <dbReference type="EMBL" id="VFK61600.1"/>
    </source>
</evidence>
<gene>
    <name evidence="1" type="ORF">BECKTC1821F_GA0114240_10603</name>
</gene>
<accession>A0A451A6E6</accession>
<proteinExistence type="predicted"/>